<dbReference type="GO" id="GO:0030288">
    <property type="term" value="C:outer membrane-bounded periplasmic space"/>
    <property type="evidence" value="ECO:0007669"/>
    <property type="project" value="UniProtKB-ARBA"/>
</dbReference>
<evidence type="ECO:0000313" key="2">
    <source>
        <dbReference type="EMBL" id="QDU72789.1"/>
    </source>
</evidence>
<dbReference type="GO" id="GO:0015833">
    <property type="term" value="P:peptide transport"/>
    <property type="evidence" value="ECO:0007669"/>
    <property type="project" value="TreeGrafter"/>
</dbReference>
<dbReference type="GO" id="GO:1904680">
    <property type="term" value="F:peptide transmembrane transporter activity"/>
    <property type="evidence" value="ECO:0007669"/>
    <property type="project" value="TreeGrafter"/>
</dbReference>
<name>A0A518C0N9_9BACT</name>
<dbReference type="PROSITE" id="PS51257">
    <property type="entry name" value="PROKAR_LIPOPROTEIN"/>
    <property type="match status" value="1"/>
</dbReference>
<accession>A0A518C0N9</accession>
<organism evidence="2 3">
    <name type="scientific">Mucisphaera calidilacus</name>
    <dbReference type="NCBI Taxonomy" id="2527982"/>
    <lineage>
        <taxon>Bacteria</taxon>
        <taxon>Pseudomonadati</taxon>
        <taxon>Planctomycetota</taxon>
        <taxon>Phycisphaerae</taxon>
        <taxon>Phycisphaerales</taxon>
        <taxon>Phycisphaeraceae</taxon>
        <taxon>Mucisphaera</taxon>
    </lineage>
</organism>
<dbReference type="Proteomes" id="UP000320386">
    <property type="component" value="Chromosome"/>
</dbReference>
<keyword evidence="3" id="KW-1185">Reference proteome</keyword>
<dbReference type="CDD" id="cd08504">
    <property type="entry name" value="PBP2_OppA"/>
    <property type="match status" value="1"/>
</dbReference>
<feature type="domain" description="Solute-binding protein family 5" evidence="1">
    <location>
        <begin position="80"/>
        <end position="506"/>
    </location>
</feature>
<dbReference type="Pfam" id="PF00496">
    <property type="entry name" value="SBP_bac_5"/>
    <property type="match status" value="1"/>
</dbReference>
<evidence type="ECO:0000313" key="3">
    <source>
        <dbReference type="Proteomes" id="UP000320386"/>
    </source>
</evidence>
<dbReference type="InterPro" id="IPR000914">
    <property type="entry name" value="SBP_5_dom"/>
</dbReference>
<sequence length="587" mass="65629">MKWSVMMFEGWTRGLLGLVVAGALLLTGCKESEPEADLVFIEAAAHRTLDPQSMSWNHDIRIASTVFEPLVRMDFVKGDVEPAAAASWAVSEDGLTYTFSLREGIRWSNGDPVLASDFVFAWRRALLPDTAAQYAELMYCIEGAADFYAWRTEQVGAYAEAGAATEEAAQRSLEEAFARFEEVVGVRAVDEVTLEVRLERPTPYFLQMVGFATFLPVHPASVVADTRLNAETGFWKTETSYWSDPTRLVSNGPFTIEKRVFKQYLRLRKNPMYWDAGRIRLNSILEKIVEDPGTGFMMYHQGEADLSFGIPSQGTLATELLASDRGDVHSMVAAGTYFYNFNCLPTRPDGSVNPLADVRVRRALSMAIDREQLVSRVNRVGQPVARSFVPPGAVPGYEPPVESGVVYDPSAARELLKEAGYEGGEGLDGLSILYNTGGGHEDVAIAVKSMWERELGVVVTTEGVEVRTFGDRVRKQDYSIARAAWFGDYVDPTTWLDKHRSTNGNNDAKWNSAAFDALLDEAALIRDPAERFAKLAEAEALHNYEQPIAPVYHYVTIYLFDPEKVKGVSLNTWARWRFDRMWVERDR</sequence>
<dbReference type="AlphaFoldDB" id="A0A518C0N9"/>
<dbReference type="InterPro" id="IPR039424">
    <property type="entry name" value="SBP_5"/>
</dbReference>
<evidence type="ECO:0000259" key="1">
    <source>
        <dbReference type="Pfam" id="PF00496"/>
    </source>
</evidence>
<dbReference type="EMBL" id="CP036280">
    <property type="protein sequence ID" value="QDU72789.1"/>
    <property type="molecule type" value="Genomic_DNA"/>
</dbReference>
<dbReference type="RefSeq" id="WP_145446948.1">
    <property type="nucleotide sequence ID" value="NZ_CP036280.1"/>
</dbReference>
<dbReference type="PIRSF" id="PIRSF002741">
    <property type="entry name" value="MppA"/>
    <property type="match status" value="1"/>
</dbReference>
<dbReference type="PANTHER" id="PTHR30290:SF83">
    <property type="entry name" value="ABC TRANSPORTER SUBSTRATE-BINDING PROTEIN"/>
    <property type="match status" value="1"/>
</dbReference>
<dbReference type="OrthoDB" id="9801912at2"/>
<dbReference type="Gene3D" id="3.10.105.10">
    <property type="entry name" value="Dipeptide-binding Protein, Domain 3"/>
    <property type="match status" value="1"/>
</dbReference>
<dbReference type="Gene3D" id="3.40.190.10">
    <property type="entry name" value="Periplasmic binding protein-like II"/>
    <property type="match status" value="1"/>
</dbReference>
<dbReference type="GO" id="GO:0043190">
    <property type="term" value="C:ATP-binding cassette (ABC) transporter complex"/>
    <property type="evidence" value="ECO:0007669"/>
    <property type="project" value="InterPro"/>
</dbReference>
<dbReference type="PANTHER" id="PTHR30290">
    <property type="entry name" value="PERIPLASMIC BINDING COMPONENT OF ABC TRANSPORTER"/>
    <property type="match status" value="1"/>
</dbReference>
<dbReference type="KEGG" id="mcad:Pan265_26630"/>
<proteinExistence type="predicted"/>
<dbReference type="InterPro" id="IPR030678">
    <property type="entry name" value="Peptide/Ni-bd"/>
</dbReference>
<reference evidence="2 3" key="1">
    <citation type="submission" date="2019-02" db="EMBL/GenBank/DDBJ databases">
        <title>Deep-cultivation of Planctomycetes and their phenomic and genomic characterization uncovers novel biology.</title>
        <authorList>
            <person name="Wiegand S."/>
            <person name="Jogler M."/>
            <person name="Boedeker C."/>
            <person name="Pinto D."/>
            <person name="Vollmers J."/>
            <person name="Rivas-Marin E."/>
            <person name="Kohn T."/>
            <person name="Peeters S.H."/>
            <person name="Heuer A."/>
            <person name="Rast P."/>
            <person name="Oberbeckmann S."/>
            <person name="Bunk B."/>
            <person name="Jeske O."/>
            <person name="Meyerdierks A."/>
            <person name="Storesund J.E."/>
            <person name="Kallscheuer N."/>
            <person name="Luecker S."/>
            <person name="Lage O.M."/>
            <person name="Pohl T."/>
            <person name="Merkel B.J."/>
            <person name="Hornburger P."/>
            <person name="Mueller R.-W."/>
            <person name="Bruemmer F."/>
            <person name="Labrenz M."/>
            <person name="Spormann A.M."/>
            <person name="Op den Camp H."/>
            <person name="Overmann J."/>
            <person name="Amann R."/>
            <person name="Jetten M.S.M."/>
            <person name="Mascher T."/>
            <person name="Medema M.H."/>
            <person name="Devos D.P."/>
            <person name="Kaster A.-K."/>
            <person name="Ovreas L."/>
            <person name="Rohde M."/>
            <person name="Galperin M.Y."/>
            <person name="Jogler C."/>
        </authorList>
    </citation>
    <scope>NUCLEOTIDE SEQUENCE [LARGE SCALE GENOMIC DNA]</scope>
    <source>
        <strain evidence="2 3">Pan265</strain>
    </source>
</reference>
<gene>
    <name evidence="2" type="primary">oppA_2</name>
    <name evidence="2" type="ORF">Pan265_26630</name>
</gene>
<protein>
    <submittedName>
        <fullName evidence="2">Oligopeptide-binding protein OppA</fullName>
    </submittedName>
</protein>
<dbReference type="Gene3D" id="3.90.76.10">
    <property type="entry name" value="Dipeptide-binding Protein, Domain 1"/>
    <property type="match status" value="1"/>
</dbReference>
<dbReference type="SUPFAM" id="SSF53850">
    <property type="entry name" value="Periplasmic binding protein-like II"/>
    <property type="match status" value="1"/>
</dbReference>